<dbReference type="Gene3D" id="3.30.160.60">
    <property type="entry name" value="Classic Zinc Finger"/>
    <property type="match status" value="7"/>
</dbReference>
<dbReference type="Proteomes" id="UP000264800">
    <property type="component" value="Unplaced"/>
</dbReference>
<organism evidence="8 9">
    <name type="scientific">Kryptolebias marmoratus</name>
    <name type="common">Mangrove killifish</name>
    <name type="synonym">Rivulus marmoratus</name>
    <dbReference type="NCBI Taxonomy" id="37003"/>
    <lineage>
        <taxon>Eukaryota</taxon>
        <taxon>Metazoa</taxon>
        <taxon>Chordata</taxon>
        <taxon>Craniata</taxon>
        <taxon>Vertebrata</taxon>
        <taxon>Euteleostomi</taxon>
        <taxon>Actinopterygii</taxon>
        <taxon>Neopterygii</taxon>
        <taxon>Teleostei</taxon>
        <taxon>Neoteleostei</taxon>
        <taxon>Acanthomorphata</taxon>
        <taxon>Ovalentaria</taxon>
        <taxon>Atherinomorphae</taxon>
        <taxon>Cyprinodontiformes</taxon>
        <taxon>Rivulidae</taxon>
        <taxon>Kryptolebias</taxon>
    </lineage>
</organism>
<feature type="compositionally biased region" description="Basic and acidic residues" evidence="6">
    <location>
        <begin position="408"/>
        <end position="417"/>
    </location>
</feature>
<keyword evidence="4" id="KW-0862">Zinc</keyword>
<dbReference type="Pfam" id="PF13912">
    <property type="entry name" value="zf-C2H2_6"/>
    <property type="match status" value="2"/>
</dbReference>
<feature type="domain" description="C2H2-type" evidence="7">
    <location>
        <begin position="354"/>
        <end position="385"/>
    </location>
</feature>
<dbReference type="Pfam" id="PF00096">
    <property type="entry name" value="zf-C2H2"/>
    <property type="match status" value="4"/>
</dbReference>
<evidence type="ECO:0000256" key="6">
    <source>
        <dbReference type="SAM" id="MobiDB-lite"/>
    </source>
</evidence>
<feature type="domain" description="C2H2-type" evidence="7">
    <location>
        <begin position="45"/>
        <end position="72"/>
    </location>
</feature>
<keyword evidence="3 5" id="KW-0863">Zinc-finger</keyword>
<feature type="region of interest" description="Disordered" evidence="6">
    <location>
        <begin position="591"/>
        <end position="661"/>
    </location>
</feature>
<feature type="compositionally biased region" description="Polar residues" evidence="6">
    <location>
        <begin position="644"/>
        <end position="657"/>
    </location>
</feature>
<feature type="compositionally biased region" description="Acidic residues" evidence="6">
    <location>
        <begin position="611"/>
        <end position="627"/>
    </location>
</feature>
<feature type="domain" description="C2H2-type" evidence="7">
    <location>
        <begin position="775"/>
        <end position="802"/>
    </location>
</feature>
<feature type="domain" description="C2H2-type" evidence="7">
    <location>
        <begin position="173"/>
        <end position="195"/>
    </location>
</feature>
<keyword evidence="9" id="KW-1185">Reference proteome</keyword>
<dbReference type="OMA" id="RSYECPD"/>
<dbReference type="SMART" id="SM00355">
    <property type="entry name" value="ZnF_C2H2"/>
    <property type="match status" value="15"/>
</dbReference>
<dbReference type="GO" id="GO:0008270">
    <property type="term" value="F:zinc ion binding"/>
    <property type="evidence" value="ECO:0007669"/>
    <property type="project" value="UniProtKB-KW"/>
</dbReference>
<evidence type="ECO:0000313" key="8">
    <source>
        <dbReference type="Ensembl" id="ENSKMAP00000018914.1"/>
    </source>
</evidence>
<dbReference type="FunFam" id="3.30.160.60:FF:000100">
    <property type="entry name" value="Zinc finger 45-like"/>
    <property type="match status" value="1"/>
</dbReference>
<dbReference type="GO" id="GO:0005634">
    <property type="term" value="C:nucleus"/>
    <property type="evidence" value="ECO:0007669"/>
    <property type="project" value="TreeGrafter"/>
</dbReference>
<evidence type="ECO:0000256" key="2">
    <source>
        <dbReference type="ARBA" id="ARBA00022737"/>
    </source>
</evidence>
<proteinExistence type="predicted"/>
<feature type="domain" description="C2H2-type" evidence="7">
    <location>
        <begin position="668"/>
        <end position="695"/>
    </location>
</feature>
<feature type="domain" description="C2H2-type" evidence="7">
    <location>
        <begin position="528"/>
        <end position="555"/>
    </location>
</feature>
<dbReference type="PANTHER" id="PTHR24409">
    <property type="entry name" value="ZINC FINGER PROTEIN 142"/>
    <property type="match status" value="1"/>
</dbReference>
<feature type="domain" description="C2H2-type" evidence="7">
    <location>
        <begin position="88"/>
        <end position="115"/>
    </location>
</feature>
<dbReference type="PANTHER" id="PTHR24409:SF295">
    <property type="entry name" value="AZ2-RELATED"/>
    <property type="match status" value="1"/>
</dbReference>
<feature type="region of interest" description="Disordered" evidence="6">
    <location>
        <begin position="692"/>
        <end position="711"/>
    </location>
</feature>
<feature type="domain" description="C2H2-type" evidence="7">
    <location>
        <begin position="748"/>
        <end position="775"/>
    </location>
</feature>
<evidence type="ECO:0000256" key="1">
    <source>
        <dbReference type="ARBA" id="ARBA00022723"/>
    </source>
</evidence>
<dbReference type="AlphaFoldDB" id="A0A3Q3B4A2"/>
<evidence type="ECO:0000256" key="4">
    <source>
        <dbReference type="ARBA" id="ARBA00022833"/>
    </source>
</evidence>
<dbReference type="GO" id="GO:0000977">
    <property type="term" value="F:RNA polymerase II transcription regulatory region sequence-specific DNA binding"/>
    <property type="evidence" value="ECO:0007669"/>
    <property type="project" value="TreeGrafter"/>
</dbReference>
<sequence length="992" mass="112497">MDESAAAVIREDDADKNYSHNDDETCENNNNHPSPEDSRDGVGAFCCRDCGAAFREEAAYLEHRRLHPQQNTYLNSQSDAEKDNETPYLCTLCSLSFVEINELRSHLKNHNQTSLKESVIVNNSGLTKHHTYVCPDCGKSYNVIGYFLNHLRSHKQASKSVFNNLEHLKKKSFQCESCGRNYSRASALDAHRRCHEEKLIKSKNRSLGGNVETGESAAEPEPNKNQPKNDSGMHFKCSCGKRFLTWSRLKTHQRFSRYSRCATEEMKQKQKKSSSKCYCTGCKKTFRGHAALVNHQRCHAIHMTISKERFTCEECGKVFKTRTFYHKHQRLVHNAETPAKSFLHQVCQVQKKAFECKDCGRKFSRASALQSHQLQLCFKETDREPQTHPSLPHQDIISEGCGIKSEHSAASLEEKVQSETFPAASTEDESFTNDTDNDTESCEAGDFNVQVISGSESEDEAAQDLNPDLELLCESDQDVRDDAAGDVSPGCLMSKSDLKIVQIDFDQTSGEFELMESGAETQTAEQRLDCPECYRWFTNPTSLRVHRMWHGLRKRRQQNQDKESSILCNDCGLMFTHVDSYLTHLHQHALEEEEAQLEDSRSPAVGQETREDGDEDVSEDGDEDGDGDGDRDGSSSSSSSSSSAQTQLPELTQNTPAASKKEPLPKGYGCLACGKMYFYLESFKKHLKLHSNPPSAGHNWRGRSQSGSEPGLRSYECPDCGVSFIRKTSFISHLRVHRSRKRIRSSLLRCDQCNKSFTNVKSWMSHTKLHKRRRFWCLSCARGFLDEALLDKHLQRHSLRQNSHGSEDKSSQMVKEEVKGEGYFMYPSPFCEKSFSHNKQLSAHQIQHLQHLESHIKTLGPSTVNTKGQEFNGAQLTSVEEEEEDEMNANAEELQTTMAAEGGDPENSEESDCGEPMHRLKVPKPPDEPGTETTRPPAEWDQGKKEPTVHREHKYWEWECIECDMGFDEMAKLHLHYIKHATGEVPIPQHDP</sequence>
<feature type="domain" description="C2H2-type" evidence="7">
    <location>
        <begin position="132"/>
        <end position="159"/>
    </location>
</feature>
<reference evidence="8" key="2">
    <citation type="submission" date="2025-09" db="UniProtKB">
        <authorList>
            <consortium name="Ensembl"/>
        </authorList>
    </citation>
    <scope>IDENTIFICATION</scope>
</reference>
<feature type="domain" description="C2H2-type" evidence="7">
    <location>
        <begin position="958"/>
        <end position="986"/>
    </location>
</feature>
<dbReference type="PROSITE" id="PS50157">
    <property type="entry name" value="ZINC_FINGER_C2H2_2"/>
    <property type="match status" value="14"/>
</dbReference>
<dbReference type="PROSITE" id="PS00028">
    <property type="entry name" value="ZINC_FINGER_C2H2_1"/>
    <property type="match status" value="12"/>
</dbReference>
<accession>A0A3Q3B4A2</accession>
<evidence type="ECO:0000259" key="7">
    <source>
        <dbReference type="PROSITE" id="PS50157"/>
    </source>
</evidence>
<protein>
    <submittedName>
        <fullName evidence="8">Zinc finger protein 91-like</fullName>
    </submittedName>
</protein>
<dbReference type="GO" id="GO:0000981">
    <property type="term" value="F:DNA-binding transcription factor activity, RNA polymerase II-specific"/>
    <property type="evidence" value="ECO:0007669"/>
    <property type="project" value="TreeGrafter"/>
</dbReference>
<dbReference type="GeneTree" id="ENSGT00940000166024"/>
<feature type="domain" description="C2H2-type" evidence="7">
    <location>
        <begin position="566"/>
        <end position="593"/>
    </location>
</feature>
<feature type="region of interest" description="Disordered" evidence="6">
    <location>
        <begin position="205"/>
        <end position="229"/>
    </location>
</feature>
<dbReference type="SUPFAM" id="SSF57667">
    <property type="entry name" value="beta-beta-alpha zinc fingers"/>
    <property type="match status" value="5"/>
</dbReference>
<keyword evidence="2" id="KW-0677">Repeat</keyword>
<dbReference type="InterPro" id="IPR036236">
    <property type="entry name" value="Znf_C2H2_sf"/>
</dbReference>
<feature type="domain" description="C2H2-type" evidence="7">
    <location>
        <begin position="277"/>
        <end position="300"/>
    </location>
</feature>
<feature type="compositionally biased region" description="Acidic residues" evidence="6">
    <location>
        <begin position="903"/>
        <end position="913"/>
    </location>
</feature>
<feature type="compositionally biased region" description="Low complexity" evidence="6">
    <location>
        <begin position="634"/>
        <end position="643"/>
    </location>
</feature>
<keyword evidence="1" id="KW-0479">Metal-binding</keyword>
<feature type="region of interest" description="Disordered" evidence="6">
    <location>
        <begin position="1"/>
        <end position="40"/>
    </location>
</feature>
<feature type="region of interest" description="Disordered" evidence="6">
    <location>
        <begin position="899"/>
        <end position="949"/>
    </location>
</feature>
<feature type="domain" description="C2H2-type" evidence="7">
    <location>
        <begin position="310"/>
        <end position="338"/>
    </location>
</feature>
<feature type="domain" description="C2H2-type" evidence="7">
    <location>
        <begin position="715"/>
        <end position="742"/>
    </location>
</feature>
<dbReference type="InterPro" id="IPR013087">
    <property type="entry name" value="Znf_C2H2_type"/>
</dbReference>
<reference evidence="8" key="1">
    <citation type="submission" date="2025-08" db="UniProtKB">
        <authorList>
            <consortium name="Ensembl"/>
        </authorList>
    </citation>
    <scope>IDENTIFICATION</scope>
</reference>
<feature type="compositionally biased region" description="Basic and acidic residues" evidence="6">
    <location>
        <begin position="9"/>
        <end position="23"/>
    </location>
</feature>
<feature type="region of interest" description="Disordered" evidence="6">
    <location>
        <begin position="408"/>
        <end position="442"/>
    </location>
</feature>
<dbReference type="Ensembl" id="ENSKMAT00000019175.1">
    <property type="protein sequence ID" value="ENSKMAP00000018914.1"/>
    <property type="gene ID" value="ENSKMAG00000014068.1"/>
</dbReference>
<evidence type="ECO:0000256" key="5">
    <source>
        <dbReference type="PROSITE-ProRule" id="PRU00042"/>
    </source>
</evidence>
<feature type="compositionally biased region" description="Acidic residues" evidence="6">
    <location>
        <begin position="426"/>
        <end position="442"/>
    </location>
</feature>
<dbReference type="STRING" id="37003.ENSKMAP00000018914"/>
<name>A0A3Q3B4A2_KRYMA</name>
<evidence type="ECO:0000256" key="3">
    <source>
        <dbReference type="ARBA" id="ARBA00022771"/>
    </source>
</evidence>
<evidence type="ECO:0000313" key="9">
    <source>
        <dbReference type="Proteomes" id="UP000264800"/>
    </source>
</evidence>